<sequence>MPGVTKPSSSRDRTHPAAACLRIDLRPRGLQRRTSKGDRSRPLIPKRLWKEIPNWIALFAERGQKKKCWYGCPLLPATHDGRKYDGCQIRGCDTKACAGQPILACTKCRWSTCEKCADRPRMPMLTHDPLFHGPDDPCMLEYPQCSGRDFYGTVIVCPGGNYEFLSPLEGLPVVEWLAQHNIGAVVLKYRLLPHYDLDDALDDLEAAVARVRECRPGPVAALGFSAGGHLIASLALRAAQRSQKQPLDAQVLVYPGIDCRDWKHPEYNGFFNLGRWKIPTKAAKLHRGQEALLGGAGFAAPPTCLVGSTDDTCTPNEQHTDIYHRALDERDIPNVYLRDSFGEHGFELKGGWTPGCVKWLKSRNFGGMKQMPGRHAMSLRMPAPRVLQDSAYANAEPMDFPTDDSECPACDDDDESDASEASPFDEGRSCGKPRFPPAMIEVPVRQREIARELSSSSSSTESVFACTPAPQAFPMDLHVELGGSHASSEDTFPTDGTYGLPGGAATFGAATFGAASKPFAKPTGGKPKAGSGSSLKNLNKPLGGEEPDLKRAKQLAMVPSDENVSSFTSSFPTTFSTSTSTSTFPSTFSSSFPTAFAPQSGFASEPKNKAPPTTSNGKGAVGGGSASSGKAAMVTDWPTDRLASLPSGRTTRGSTTAAAKSSAMPPPTHRPTSAATVDSHSSLAPPHTAHHAHASSSLAPPPAMVFDLDTHLVGARLASGQDGDASLSFAPDAVEV</sequence>
<feature type="domain" description="Alpha/beta hydrolase fold-3" evidence="3">
    <location>
        <begin position="180"/>
        <end position="304"/>
    </location>
</feature>
<protein>
    <submittedName>
        <fullName evidence="4">Esterase lipase-like protein</fullName>
    </submittedName>
</protein>
<keyword evidence="1" id="KW-0378">Hydrolase</keyword>
<gene>
    <name evidence="4" type="ORF">Ctob_009011</name>
</gene>
<dbReference type="InterPro" id="IPR013094">
    <property type="entry name" value="AB_hydrolase_3"/>
</dbReference>
<evidence type="ECO:0000313" key="5">
    <source>
        <dbReference type="Proteomes" id="UP000037460"/>
    </source>
</evidence>
<dbReference type="GO" id="GO:0016787">
    <property type="term" value="F:hydrolase activity"/>
    <property type="evidence" value="ECO:0007669"/>
    <property type="project" value="UniProtKB-KW"/>
</dbReference>
<reference evidence="5" key="1">
    <citation type="journal article" date="2015" name="PLoS Genet.">
        <title>Genome Sequence and Transcriptome Analyses of Chrysochromulina tobin: Metabolic Tools for Enhanced Algal Fitness in the Prominent Order Prymnesiales (Haptophyceae).</title>
        <authorList>
            <person name="Hovde B.T."/>
            <person name="Deodato C.R."/>
            <person name="Hunsperger H.M."/>
            <person name="Ryken S.A."/>
            <person name="Yost W."/>
            <person name="Jha R.K."/>
            <person name="Patterson J."/>
            <person name="Monnat R.J. Jr."/>
            <person name="Barlow S.B."/>
            <person name="Starkenburg S.R."/>
            <person name="Cattolico R.A."/>
        </authorList>
    </citation>
    <scope>NUCLEOTIDE SEQUENCE</scope>
    <source>
        <strain evidence="5">CCMP291</strain>
    </source>
</reference>
<dbReference type="SUPFAM" id="SSF53474">
    <property type="entry name" value="alpha/beta-Hydrolases"/>
    <property type="match status" value="1"/>
</dbReference>
<evidence type="ECO:0000256" key="2">
    <source>
        <dbReference type="SAM" id="MobiDB-lite"/>
    </source>
</evidence>
<dbReference type="EMBL" id="JWZX01002787">
    <property type="protein sequence ID" value="KOO26900.1"/>
    <property type="molecule type" value="Genomic_DNA"/>
</dbReference>
<feature type="region of interest" description="Disordered" evidence="2">
    <location>
        <begin position="518"/>
        <end position="546"/>
    </location>
</feature>
<name>A0A0M0JK82_9EUKA</name>
<evidence type="ECO:0000256" key="1">
    <source>
        <dbReference type="ARBA" id="ARBA00022801"/>
    </source>
</evidence>
<evidence type="ECO:0000313" key="4">
    <source>
        <dbReference type="EMBL" id="KOO26900.1"/>
    </source>
</evidence>
<dbReference type="PANTHER" id="PTHR48081:SF6">
    <property type="entry name" value="PEPTIDASE S9 PROLYL OLIGOPEPTIDASE CATALYTIC DOMAIN-CONTAINING PROTEIN"/>
    <property type="match status" value="1"/>
</dbReference>
<keyword evidence="5" id="KW-1185">Reference proteome</keyword>
<feature type="region of interest" description="Disordered" evidence="2">
    <location>
        <begin position="560"/>
        <end position="698"/>
    </location>
</feature>
<dbReference type="AlphaFoldDB" id="A0A0M0JK82"/>
<dbReference type="InterPro" id="IPR029058">
    <property type="entry name" value="AB_hydrolase_fold"/>
</dbReference>
<feature type="compositionally biased region" description="Acidic residues" evidence="2">
    <location>
        <begin position="401"/>
        <end position="418"/>
    </location>
</feature>
<dbReference type="OrthoDB" id="408631at2759"/>
<dbReference type="PANTHER" id="PTHR48081">
    <property type="entry name" value="AB HYDROLASE SUPERFAMILY PROTEIN C4A8.06C"/>
    <property type="match status" value="1"/>
</dbReference>
<comment type="caution">
    <text evidence="4">The sequence shown here is derived from an EMBL/GenBank/DDBJ whole genome shotgun (WGS) entry which is preliminary data.</text>
</comment>
<feature type="compositionally biased region" description="Low complexity" evidence="2">
    <location>
        <begin position="565"/>
        <end position="594"/>
    </location>
</feature>
<accession>A0A0M0JK82</accession>
<dbReference type="Gene3D" id="3.40.50.1820">
    <property type="entry name" value="alpha/beta hydrolase"/>
    <property type="match status" value="1"/>
</dbReference>
<dbReference type="InterPro" id="IPR050300">
    <property type="entry name" value="GDXG_lipolytic_enzyme"/>
</dbReference>
<proteinExistence type="predicted"/>
<dbReference type="Proteomes" id="UP000037460">
    <property type="component" value="Unassembled WGS sequence"/>
</dbReference>
<dbReference type="Pfam" id="PF07859">
    <property type="entry name" value="Abhydrolase_3"/>
    <property type="match status" value="1"/>
</dbReference>
<feature type="region of interest" description="Disordered" evidence="2">
    <location>
        <begin position="395"/>
        <end position="436"/>
    </location>
</feature>
<evidence type="ECO:0000259" key="3">
    <source>
        <dbReference type="Pfam" id="PF07859"/>
    </source>
</evidence>
<feature type="compositionally biased region" description="Low complexity" evidence="2">
    <location>
        <begin position="646"/>
        <end position="663"/>
    </location>
</feature>
<organism evidence="4 5">
    <name type="scientific">Chrysochromulina tobinii</name>
    <dbReference type="NCBI Taxonomy" id="1460289"/>
    <lineage>
        <taxon>Eukaryota</taxon>
        <taxon>Haptista</taxon>
        <taxon>Haptophyta</taxon>
        <taxon>Prymnesiophyceae</taxon>
        <taxon>Prymnesiales</taxon>
        <taxon>Chrysochromulinaceae</taxon>
        <taxon>Chrysochromulina</taxon>
    </lineage>
</organism>